<name>A0A1R3GX18_COCAP</name>
<comment type="caution">
    <text evidence="2">The sequence shown here is derived from an EMBL/GenBank/DDBJ whole genome shotgun (WGS) entry which is preliminary data.</text>
</comment>
<sequence>METSGEGKQGEVSVMNEQERPVAEIVDPVAPLANVQQPQNPSTQNLRRSDRT</sequence>
<feature type="compositionally biased region" description="Polar residues" evidence="1">
    <location>
        <begin position="34"/>
        <end position="46"/>
    </location>
</feature>
<dbReference type="AlphaFoldDB" id="A0A1R3GX18"/>
<keyword evidence="3" id="KW-1185">Reference proteome</keyword>
<dbReference type="EMBL" id="AWWV01013197">
    <property type="protein sequence ID" value="OMO62668.1"/>
    <property type="molecule type" value="Genomic_DNA"/>
</dbReference>
<gene>
    <name evidence="2" type="ORF">CCACVL1_22696</name>
</gene>
<reference evidence="2 3" key="1">
    <citation type="submission" date="2013-09" db="EMBL/GenBank/DDBJ databases">
        <title>Corchorus capsularis genome sequencing.</title>
        <authorList>
            <person name="Alam M."/>
            <person name="Haque M.S."/>
            <person name="Islam M.S."/>
            <person name="Emdad E.M."/>
            <person name="Islam M.M."/>
            <person name="Ahmed B."/>
            <person name="Halim A."/>
            <person name="Hossen Q.M.M."/>
            <person name="Hossain M.Z."/>
            <person name="Ahmed R."/>
            <person name="Khan M.M."/>
            <person name="Islam R."/>
            <person name="Rashid M.M."/>
            <person name="Khan S.A."/>
            <person name="Rahman M.S."/>
            <person name="Alam M."/>
        </authorList>
    </citation>
    <scope>NUCLEOTIDE SEQUENCE [LARGE SCALE GENOMIC DNA]</scope>
    <source>
        <strain evidence="3">cv. CVL-1</strain>
        <tissue evidence="2">Whole seedling</tissue>
    </source>
</reference>
<protein>
    <submittedName>
        <fullName evidence="2">Uncharacterized protein</fullName>
    </submittedName>
</protein>
<feature type="region of interest" description="Disordered" evidence="1">
    <location>
        <begin position="1"/>
        <end position="52"/>
    </location>
</feature>
<organism evidence="2 3">
    <name type="scientific">Corchorus capsularis</name>
    <name type="common">Jute</name>
    <dbReference type="NCBI Taxonomy" id="210143"/>
    <lineage>
        <taxon>Eukaryota</taxon>
        <taxon>Viridiplantae</taxon>
        <taxon>Streptophyta</taxon>
        <taxon>Embryophyta</taxon>
        <taxon>Tracheophyta</taxon>
        <taxon>Spermatophyta</taxon>
        <taxon>Magnoliopsida</taxon>
        <taxon>eudicotyledons</taxon>
        <taxon>Gunneridae</taxon>
        <taxon>Pentapetalae</taxon>
        <taxon>rosids</taxon>
        <taxon>malvids</taxon>
        <taxon>Malvales</taxon>
        <taxon>Malvaceae</taxon>
        <taxon>Grewioideae</taxon>
        <taxon>Apeibeae</taxon>
        <taxon>Corchorus</taxon>
    </lineage>
</organism>
<evidence type="ECO:0000313" key="2">
    <source>
        <dbReference type="EMBL" id="OMO62668.1"/>
    </source>
</evidence>
<dbReference type="Proteomes" id="UP000188268">
    <property type="component" value="Unassembled WGS sequence"/>
</dbReference>
<proteinExistence type="predicted"/>
<evidence type="ECO:0000313" key="3">
    <source>
        <dbReference type="Proteomes" id="UP000188268"/>
    </source>
</evidence>
<dbReference type="Gramene" id="OMO62668">
    <property type="protein sequence ID" value="OMO62668"/>
    <property type="gene ID" value="CCACVL1_22696"/>
</dbReference>
<accession>A0A1R3GX18</accession>
<evidence type="ECO:0000256" key="1">
    <source>
        <dbReference type="SAM" id="MobiDB-lite"/>
    </source>
</evidence>